<comment type="caution">
    <text evidence="1">The sequence shown here is derived from an EMBL/GenBank/DDBJ whole genome shotgun (WGS) entry which is preliminary data.</text>
</comment>
<name>A0A8S9HM82_BRACR</name>
<dbReference type="EMBL" id="QGKW02001940">
    <property type="protein sequence ID" value="KAF2559209.1"/>
    <property type="molecule type" value="Genomic_DNA"/>
</dbReference>
<protein>
    <submittedName>
        <fullName evidence="1">Uncharacterized protein</fullName>
    </submittedName>
</protein>
<evidence type="ECO:0000313" key="1">
    <source>
        <dbReference type="EMBL" id="KAF2559209.1"/>
    </source>
</evidence>
<reference evidence="1" key="1">
    <citation type="submission" date="2019-12" db="EMBL/GenBank/DDBJ databases">
        <title>Genome sequencing and annotation of Brassica cretica.</title>
        <authorList>
            <person name="Studholme D.J."/>
            <person name="Sarris P.F."/>
        </authorList>
    </citation>
    <scope>NUCLEOTIDE SEQUENCE</scope>
    <source>
        <strain evidence="1">PFS-001/15</strain>
        <tissue evidence="1">Leaf</tissue>
    </source>
</reference>
<dbReference type="AlphaFoldDB" id="A0A8S9HM82"/>
<organism evidence="1 2">
    <name type="scientific">Brassica cretica</name>
    <name type="common">Mustard</name>
    <dbReference type="NCBI Taxonomy" id="69181"/>
    <lineage>
        <taxon>Eukaryota</taxon>
        <taxon>Viridiplantae</taxon>
        <taxon>Streptophyta</taxon>
        <taxon>Embryophyta</taxon>
        <taxon>Tracheophyta</taxon>
        <taxon>Spermatophyta</taxon>
        <taxon>Magnoliopsida</taxon>
        <taxon>eudicotyledons</taxon>
        <taxon>Gunneridae</taxon>
        <taxon>Pentapetalae</taxon>
        <taxon>rosids</taxon>
        <taxon>malvids</taxon>
        <taxon>Brassicales</taxon>
        <taxon>Brassicaceae</taxon>
        <taxon>Brassiceae</taxon>
        <taxon>Brassica</taxon>
    </lineage>
</organism>
<accession>A0A8S9HM82</accession>
<gene>
    <name evidence="1" type="ORF">F2Q68_00017963</name>
</gene>
<sequence length="163" mass="18483">MLTYNKGHRPLTDLWHDPWLSVSTPVSTPKAAIGPTTLDAKALVFADVLSRETRVLNREPLEKQFPTMVEEILLLRPSTTGAEDSYAWLLDKSGVENERLPVICFATALLLNEYGNWHHGPHHQISPKLFLLEKNWWLASYQRINLPPVDLTAKACFNELNGL</sequence>
<evidence type="ECO:0000313" key="2">
    <source>
        <dbReference type="Proteomes" id="UP000712281"/>
    </source>
</evidence>
<proteinExistence type="predicted"/>
<dbReference type="Proteomes" id="UP000712281">
    <property type="component" value="Unassembled WGS sequence"/>
</dbReference>